<dbReference type="eggNOG" id="ENOG502R9PY">
    <property type="taxonomic scope" value="Eukaryota"/>
</dbReference>
<dbReference type="EMBL" id="CM003157">
    <property type="protein sequence ID" value="KIS66623.1"/>
    <property type="molecule type" value="Genomic_DNA"/>
</dbReference>
<protein>
    <submittedName>
        <fullName evidence="2">Uncharacterized protein</fullName>
    </submittedName>
</protein>
<reference evidence="2 3" key="1">
    <citation type="journal article" date="2006" name="Nature">
        <title>Insights from the genome of the biotrophic fungal plant pathogen Ustilago maydis.</title>
        <authorList>
            <person name="Kamper J."/>
            <person name="Kahmann R."/>
            <person name="Bolker M."/>
            <person name="Ma L.J."/>
            <person name="Brefort T."/>
            <person name="Saville B.J."/>
            <person name="Banuett F."/>
            <person name="Kronstad J.W."/>
            <person name="Gold S.E."/>
            <person name="Muller O."/>
            <person name="Perlin M.H."/>
            <person name="Wosten H.A."/>
            <person name="de Vries R."/>
            <person name="Ruiz-Herrera J."/>
            <person name="Reynaga-Pena C.G."/>
            <person name="Snetselaar K."/>
            <person name="McCann M."/>
            <person name="Perez-Martin J."/>
            <person name="Feldbrugge M."/>
            <person name="Basse C.W."/>
            <person name="Steinberg G."/>
            <person name="Ibeas J.I."/>
            <person name="Holloman W."/>
            <person name="Guzman P."/>
            <person name="Farman M."/>
            <person name="Stajich J.E."/>
            <person name="Sentandreu R."/>
            <person name="Gonzalez-Prieto J.M."/>
            <person name="Kennell J.C."/>
            <person name="Molina L."/>
            <person name="Schirawski J."/>
            <person name="Mendoza-Mendoza A."/>
            <person name="Greilinger D."/>
            <person name="Munch K."/>
            <person name="Rossel N."/>
            <person name="Scherer M."/>
            <person name="Vranes M."/>
            <person name="Ladendorf O."/>
            <person name="Vincon V."/>
            <person name="Fuchs U."/>
            <person name="Sandrock B."/>
            <person name="Meng S."/>
            <person name="Ho E.C."/>
            <person name="Cahill M.J."/>
            <person name="Boyce K.J."/>
            <person name="Klose J."/>
            <person name="Klosterman S.J."/>
            <person name="Deelstra H.J."/>
            <person name="Ortiz-Castellanos L."/>
            <person name="Li W."/>
            <person name="Sanchez-Alonso P."/>
            <person name="Schreier P.H."/>
            <person name="Hauser-Hahn I."/>
            <person name="Vaupel M."/>
            <person name="Koopmann E."/>
            <person name="Friedrich G."/>
            <person name="Voss H."/>
            <person name="Schluter T."/>
            <person name="Margolis J."/>
            <person name="Platt D."/>
            <person name="Swimmer C."/>
            <person name="Gnirke A."/>
            <person name="Chen F."/>
            <person name="Vysotskaia V."/>
            <person name="Mannhaupt G."/>
            <person name="Guldener U."/>
            <person name="Munsterkotter M."/>
            <person name="Haase D."/>
            <person name="Oesterheld M."/>
            <person name="Mewes H.W."/>
            <person name="Mauceli E.W."/>
            <person name="DeCaprio D."/>
            <person name="Wade C.M."/>
            <person name="Butler J."/>
            <person name="Young S."/>
            <person name="Jaffe D.B."/>
            <person name="Calvo S."/>
            <person name="Nusbaum C."/>
            <person name="Galagan J."/>
            <person name="Birren B.W."/>
        </authorList>
    </citation>
    <scope>NUCLEOTIDE SEQUENCE [LARGE SCALE GENOMIC DNA]</scope>
    <source>
        <strain evidence="3">DSM 14603 / FGSC 9021 / UM521</strain>
    </source>
</reference>
<dbReference type="KEGG" id="uma:UMAG_11182"/>
<evidence type="ECO:0000313" key="3">
    <source>
        <dbReference type="Proteomes" id="UP000000561"/>
    </source>
</evidence>
<evidence type="ECO:0000256" key="1">
    <source>
        <dbReference type="SAM" id="MobiDB-lite"/>
    </source>
</evidence>
<accession>A0A0D1CI50</accession>
<dbReference type="OrthoDB" id="5376498at2759"/>
<dbReference type="VEuPathDB" id="FungiDB:UMAG_11182"/>
<dbReference type="GeneID" id="23567095"/>
<name>A0A0D1CI50_MYCMD</name>
<feature type="compositionally biased region" description="Acidic residues" evidence="1">
    <location>
        <begin position="142"/>
        <end position="153"/>
    </location>
</feature>
<keyword evidence="3" id="KW-1185">Reference proteome</keyword>
<gene>
    <name evidence="2" type="ORF">UMAG_11182</name>
</gene>
<dbReference type="Proteomes" id="UP000000561">
    <property type="component" value="Chromosome 18"/>
</dbReference>
<dbReference type="RefSeq" id="XP_011391949.1">
    <property type="nucleotide sequence ID" value="XM_011393647.1"/>
</dbReference>
<proteinExistence type="predicted"/>
<organism evidence="2 3">
    <name type="scientific">Mycosarcoma maydis</name>
    <name type="common">Corn smut fungus</name>
    <name type="synonym">Ustilago maydis</name>
    <dbReference type="NCBI Taxonomy" id="5270"/>
    <lineage>
        <taxon>Eukaryota</taxon>
        <taxon>Fungi</taxon>
        <taxon>Dikarya</taxon>
        <taxon>Basidiomycota</taxon>
        <taxon>Ustilaginomycotina</taxon>
        <taxon>Ustilaginomycetes</taxon>
        <taxon>Ustilaginales</taxon>
        <taxon>Ustilaginaceae</taxon>
        <taxon>Mycosarcoma</taxon>
    </lineage>
</organism>
<dbReference type="InParanoid" id="A0A0D1CI50"/>
<sequence length="162" mass="17613">MPVSLNDQKDAQVLRLKYHKTTLFLPCQPTTSVSSLKADFLSAVKSTNQPELSTLPHYSQPDGKSYASWSQMDAEQDIGLFIASSTGTDESLTIFMPLDQDSAQQSDLTVRKAGLNDSDAVCVGFRAQGATSISQPIVQFTDVEEEQTEDVDPDSIPPPLSD</sequence>
<evidence type="ECO:0000313" key="2">
    <source>
        <dbReference type="EMBL" id="KIS66623.1"/>
    </source>
</evidence>
<feature type="region of interest" description="Disordered" evidence="1">
    <location>
        <begin position="142"/>
        <end position="162"/>
    </location>
</feature>
<dbReference type="AlphaFoldDB" id="A0A0D1CI50"/>